<dbReference type="InterPro" id="IPR017853">
    <property type="entry name" value="GH"/>
</dbReference>
<dbReference type="GO" id="GO:0005975">
    <property type="term" value="P:carbohydrate metabolic process"/>
    <property type="evidence" value="ECO:0007669"/>
    <property type="project" value="InterPro"/>
</dbReference>
<evidence type="ECO:0000256" key="5">
    <source>
        <dbReference type="ARBA" id="ARBA00023180"/>
    </source>
</evidence>
<evidence type="ECO:0000313" key="12">
    <source>
        <dbReference type="Proteomes" id="UP001314205"/>
    </source>
</evidence>
<dbReference type="PANTHER" id="PTHR10353:SF36">
    <property type="entry name" value="LP05116P"/>
    <property type="match status" value="1"/>
</dbReference>
<feature type="active site" description="Nucleophile" evidence="7">
    <location>
        <position position="416"/>
    </location>
</feature>
<comment type="caution">
    <text evidence="11">The sequence shown here is derived from an EMBL/GenBank/DDBJ whole genome shotgun (WGS) entry which is preliminary data.</text>
</comment>
<dbReference type="GO" id="GO:0008422">
    <property type="term" value="F:beta-glucosidase activity"/>
    <property type="evidence" value="ECO:0007669"/>
    <property type="project" value="TreeGrafter"/>
</dbReference>
<comment type="similarity">
    <text evidence="1 8">Belongs to the glycosyl hydrolase 1 family.</text>
</comment>
<keyword evidence="12" id="KW-1185">Reference proteome</keyword>
<dbReference type="PROSITE" id="PS00653">
    <property type="entry name" value="GLYCOSYL_HYDROL_F1_2"/>
    <property type="match status" value="1"/>
</dbReference>
<dbReference type="InterPro" id="IPR001360">
    <property type="entry name" value="Glyco_hydro_1"/>
</dbReference>
<dbReference type="PROSITE" id="PS00572">
    <property type="entry name" value="GLYCOSYL_HYDROL_F1_1"/>
    <property type="match status" value="1"/>
</dbReference>
<keyword evidence="6 9" id="KW-0326">Glycosidase</keyword>
<proteinExistence type="inferred from homology"/>
<evidence type="ECO:0000256" key="6">
    <source>
        <dbReference type="ARBA" id="ARBA00023295"/>
    </source>
</evidence>
<reference evidence="11 12" key="1">
    <citation type="submission" date="2023-11" db="EMBL/GenBank/DDBJ databases">
        <authorList>
            <person name="Hedman E."/>
            <person name="Englund M."/>
            <person name="Stromberg M."/>
            <person name="Nyberg Akerstrom W."/>
            <person name="Nylinder S."/>
            <person name="Jareborg N."/>
            <person name="Kallberg Y."/>
            <person name="Kronander E."/>
        </authorList>
    </citation>
    <scope>NUCLEOTIDE SEQUENCE [LARGE SCALE GENOMIC DNA]</scope>
</reference>
<dbReference type="EMBL" id="CAVLGL010000104">
    <property type="protein sequence ID" value="CAK1598673.1"/>
    <property type="molecule type" value="Genomic_DNA"/>
</dbReference>
<feature type="signal peptide" evidence="10">
    <location>
        <begin position="1"/>
        <end position="28"/>
    </location>
</feature>
<organism evidence="11 12">
    <name type="scientific">Parnassius mnemosyne</name>
    <name type="common">clouded apollo</name>
    <dbReference type="NCBI Taxonomy" id="213953"/>
    <lineage>
        <taxon>Eukaryota</taxon>
        <taxon>Metazoa</taxon>
        <taxon>Ecdysozoa</taxon>
        <taxon>Arthropoda</taxon>
        <taxon>Hexapoda</taxon>
        <taxon>Insecta</taxon>
        <taxon>Pterygota</taxon>
        <taxon>Neoptera</taxon>
        <taxon>Endopterygota</taxon>
        <taxon>Lepidoptera</taxon>
        <taxon>Glossata</taxon>
        <taxon>Ditrysia</taxon>
        <taxon>Papilionoidea</taxon>
        <taxon>Papilionidae</taxon>
        <taxon>Parnassiinae</taxon>
        <taxon>Parnassini</taxon>
        <taxon>Parnassius</taxon>
        <taxon>Driopa</taxon>
    </lineage>
</organism>
<evidence type="ECO:0000256" key="1">
    <source>
        <dbReference type="ARBA" id="ARBA00010838"/>
    </source>
</evidence>
<keyword evidence="4 9" id="KW-0378">Hydrolase</keyword>
<evidence type="ECO:0000256" key="2">
    <source>
        <dbReference type="ARBA" id="ARBA00011738"/>
    </source>
</evidence>
<dbReference type="AlphaFoldDB" id="A0AAV1LTC4"/>
<dbReference type="EC" id="3.2.1.21" evidence="3"/>
<comment type="subunit">
    <text evidence="2">Homodimer.</text>
</comment>
<sequence>MRSSSRVAQSRACLASLSLLCLAQGVSALVDSSGLSNYSFPEDFIFGVATAAFQIEGGWNIGGKGESIWDTYLHKHPDFTIDGSNGDVATDSYHKYKSDISNVKSLGVKYYRMSISWSRILPKGYDNFVNKDGVRYYRSIFKELLKENITPVVTLFHWDLPTPLMDLGGWSNPKMVDYFEDYANIVFTVFGDIIKTWATMNEPHQHCYNGYGGDNFVPALMSGGFGEYLCAHYMLLAHSRVYHLYDKKFRPHQKGKIGITLDAFWAEPKDKSNHSDLLAAERYLQMHLGIFAHPIYSLKGDYPDLVRERIDNLSISQGYTRSRLPYFSRKEIDLLRGSSDFFGINHYTSYLMSDMPIDIDYRIPSWDHDTGVLIEQNPKWPKPGVDWLTVYPPGFRGLLNWITKNYGKKIPIIVTENGVSDLGEINDYARVSYYNNYLYQLLLAMHEDGCNIQGYFAWTLMDDFEWKDGYTVKFGLFHVDFNSTERTRIPKLSAFNYAEIVRKRRINFKYIETIPSLQSNRL</sequence>
<evidence type="ECO:0000256" key="10">
    <source>
        <dbReference type="SAM" id="SignalP"/>
    </source>
</evidence>
<evidence type="ECO:0000256" key="7">
    <source>
        <dbReference type="PROSITE-ProRule" id="PRU10055"/>
    </source>
</evidence>
<keyword evidence="10" id="KW-0732">Signal</keyword>
<dbReference type="InterPro" id="IPR033132">
    <property type="entry name" value="GH_1_N_CS"/>
</dbReference>
<name>A0AAV1LTC4_9NEOP</name>
<dbReference type="Pfam" id="PF00232">
    <property type="entry name" value="Glyco_hydro_1"/>
    <property type="match status" value="1"/>
</dbReference>
<accession>A0AAV1LTC4</accession>
<dbReference type="PANTHER" id="PTHR10353">
    <property type="entry name" value="GLYCOSYL HYDROLASE"/>
    <property type="match status" value="1"/>
</dbReference>
<dbReference type="SUPFAM" id="SSF51445">
    <property type="entry name" value="(Trans)glycosidases"/>
    <property type="match status" value="1"/>
</dbReference>
<feature type="chain" id="PRO_5043426990" description="beta-glucosidase" evidence="10">
    <location>
        <begin position="29"/>
        <end position="522"/>
    </location>
</feature>
<evidence type="ECO:0000313" key="11">
    <source>
        <dbReference type="EMBL" id="CAK1598673.1"/>
    </source>
</evidence>
<dbReference type="PRINTS" id="PR00131">
    <property type="entry name" value="GLHYDRLASE1"/>
</dbReference>
<evidence type="ECO:0000256" key="4">
    <source>
        <dbReference type="ARBA" id="ARBA00022801"/>
    </source>
</evidence>
<dbReference type="Gene3D" id="3.20.20.80">
    <property type="entry name" value="Glycosidases"/>
    <property type="match status" value="1"/>
</dbReference>
<dbReference type="InterPro" id="IPR018120">
    <property type="entry name" value="Glyco_hydro_1_AS"/>
</dbReference>
<gene>
    <name evidence="11" type="ORF">PARMNEM_LOCUS17638</name>
</gene>
<keyword evidence="5" id="KW-0325">Glycoprotein</keyword>
<protein>
    <recommendedName>
        <fullName evidence="3">beta-glucosidase</fullName>
        <ecNumber evidence="3">3.2.1.21</ecNumber>
    </recommendedName>
</protein>
<evidence type="ECO:0000256" key="9">
    <source>
        <dbReference type="RuleBase" id="RU004468"/>
    </source>
</evidence>
<dbReference type="Proteomes" id="UP001314205">
    <property type="component" value="Unassembled WGS sequence"/>
</dbReference>
<evidence type="ECO:0000256" key="3">
    <source>
        <dbReference type="ARBA" id="ARBA00012744"/>
    </source>
</evidence>
<dbReference type="FunFam" id="3.20.20.80:FF:000013">
    <property type="entry name" value="lactase-phlorizin hydrolase"/>
    <property type="match status" value="1"/>
</dbReference>
<evidence type="ECO:0000256" key="8">
    <source>
        <dbReference type="RuleBase" id="RU003690"/>
    </source>
</evidence>